<keyword evidence="2" id="KW-1185">Reference proteome</keyword>
<organism evidence="1 2">
    <name type="scientific">Gossypium darwinii</name>
    <name type="common">Darwin's cotton</name>
    <name type="synonym">Gossypium barbadense var. darwinii</name>
    <dbReference type="NCBI Taxonomy" id="34276"/>
    <lineage>
        <taxon>Eukaryota</taxon>
        <taxon>Viridiplantae</taxon>
        <taxon>Streptophyta</taxon>
        <taxon>Embryophyta</taxon>
        <taxon>Tracheophyta</taxon>
        <taxon>Spermatophyta</taxon>
        <taxon>Magnoliopsida</taxon>
        <taxon>eudicotyledons</taxon>
        <taxon>Gunneridae</taxon>
        <taxon>Pentapetalae</taxon>
        <taxon>rosids</taxon>
        <taxon>malvids</taxon>
        <taxon>Malvales</taxon>
        <taxon>Malvaceae</taxon>
        <taxon>Malvoideae</taxon>
        <taxon>Gossypium</taxon>
    </lineage>
</organism>
<evidence type="ECO:0000313" key="2">
    <source>
        <dbReference type="Proteomes" id="UP000323506"/>
    </source>
</evidence>
<protein>
    <submittedName>
        <fullName evidence="1">Uncharacterized protein</fullName>
    </submittedName>
</protein>
<proteinExistence type="predicted"/>
<accession>A0A5D2HPE9</accession>
<dbReference type="AlphaFoldDB" id="A0A5D2HPE9"/>
<dbReference type="EMBL" id="CM017688">
    <property type="protein sequence ID" value="TYH31968.1"/>
    <property type="molecule type" value="Genomic_DNA"/>
</dbReference>
<sequence>MKWFVKKSNLKQLSHRPLLIKLGDKPRKKMQKPFHFFVRWLSHESFKGFVKTIQNDKDNIKNIISSFTEWIKKWNRDVFSHIIRRKKQISARLRRIQEALDFQLTRNLKKLELKLRIELETILYLEELLWKQKSRCKWVINGDRNTEYFYSCTMCL</sequence>
<dbReference type="Proteomes" id="UP000323506">
    <property type="component" value="Chromosome A01"/>
</dbReference>
<name>A0A5D2HPE9_GOSDA</name>
<reference evidence="1 2" key="1">
    <citation type="submission" date="2019-06" db="EMBL/GenBank/DDBJ databases">
        <title>WGS assembly of Gossypium darwinii.</title>
        <authorList>
            <person name="Chen Z.J."/>
            <person name="Sreedasyam A."/>
            <person name="Ando A."/>
            <person name="Song Q."/>
            <person name="De L."/>
            <person name="Hulse-Kemp A."/>
            <person name="Ding M."/>
            <person name="Ye W."/>
            <person name="Kirkbride R."/>
            <person name="Jenkins J."/>
            <person name="Plott C."/>
            <person name="Lovell J."/>
            <person name="Lin Y.-M."/>
            <person name="Vaughn R."/>
            <person name="Liu B."/>
            <person name="Li W."/>
            <person name="Simpson S."/>
            <person name="Scheffler B."/>
            <person name="Saski C."/>
            <person name="Grover C."/>
            <person name="Hu G."/>
            <person name="Conover J."/>
            <person name="Carlson J."/>
            <person name="Shu S."/>
            <person name="Boston L."/>
            <person name="Williams M."/>
            <person name="Peterson D."/>
            <person name="Mcgee K."/>
            <person name="Jones D."/>
            <person name="Wendel J."/>
            <person name="Stelly D."/>
            <person name="Grimwood J."/>
            <person name="Schmutz J."/>
        </authorList>
    </citation>
    <scope>NUCLEOTIDE SEQUENCE [LARGE SCALE GENOMIC DNA]</scope>
    <source>
        <strain evidence="1">1808015.09</strain>
    </source>
</reference>
<gene>
    <name evidence="1" type="ORF">ES288_A01G213800v1</name>
</gene>
<evidence type="ECO:0000313" key="1">
    <source>
        <dbReference type="EMBL" id="TYH31968.1"/>
    </source>
</evidence>